<keyword evidence="2" id="KW-0645">Protease</keyword>
<dbReference type="SUPFAM" id="SSF50630">
    <property type="entry name" value="Acid proteases"/>
    <property type="match status" value="1"/>
</dbReference>
<dbReference type="GO" id="GO:0004190">
    <property type="term" value="F:aspartic-type endopeptidase activity"/>
    <property type="evidence" value="ECO:0007669"/>
    <property type="project" value="UniProtKB-KW"/>
</dbReference>
<evidence type="ECO:0000313" key="6">
    <source>
        <dbReference type="EMBL" id="KAF4664667.1"/>
    </source>
</evidence>
<dbReference type="InterPro" id="IPR001969">
    <property type="entry name" value="Aspartic_peptidase_AS"/>
</dbReference>
<protein>
    <submittedName>
        <fullName evidence="6">HEAT repeat-containing protein 2</fullName>
    </submittedName>
</protein>
<proteinExistence type="inferred from homology"/>
<dbReference type="GO" id="GO:0006508">
    <property type="term" value="P:proteolysis"/>
    <property type="evidence" value="ECO:0007669"/>
    <property type="project" value="UniProtKB-KW"/>
</dbReference>
<dbReference type="PROSITE" id="PS00141">
    <property type="entry name" value="ASP_PROTEASE"/>
    <property type="match status" value="1"/>
</dbReference>
<accession>A0A7J6LZF0</accession>
<organism evidence="6 7">
    <name type="scientific">Perkinsus chesapeaki</name>
    <name type="common">Clam parasite</name>
    <name type="synonym">Perkinsus andrewsi</name>
    <dbReference type="NCBI Taxonomy" id="330153"/>
    <lineage>
        <taxon>Eukaryota</taxon>
        <taxon>Sar</taxon>
        <taxon>Alveolata</taxon>
        <taxon>Perkinsozoa</taxon>
        <taxon>Perkinsea</taxon>
        <taxon>Perkinsida</taxon>
        <taxon>Perkinsidae</taxon>
        <taxon>Perkinsus</taxon>
    </lineage>
</organism>
<evidence type="ECO:0000313" key="7">
    <source>
        <dbReference type="Proteomes" id="UP000591131"/>
    </source>
</evidence>
<keyword evidence="7" id="KW-1185">Reference proteome</keyword>
<dbReference type="InterPro" id="IPR033121">
    <property type="entry name" value="PEPTIDASE_A1"/>
</dbReference>
<dbReference type="InterPro" id="IPR001461">
    <property type="entry name" value="Aspartic_peptidase_A1"/>
</dbReference>
<evidence type="ECO:0000259" key="5">
    <source>
        <dbReference type="PROSITE" id="PS51767"/>
    </source>
</evidence>
<dbReference type="Proteomes" id="UP000591131">
    <property type="component" value="Unassembled WGS sequence"/>
</dbReference>
<dbReference type="InterPro" id="IPR021109">
    <property type="entry name" value="Peptidase_aspartic_dom_sf"/>
</dbReference>
<evidence type="ECO:0000256" key="4">
    <source>
        <dbReference type="ARBA" id="ARBA00022801"/>
    </source>
</evidence>
<dbReference type="PANTHER" id="PTHR47966">
    <property type="entry name" value="BETA-SITE APP-CLEAVING ENZYME, ISOFORM A-RELATED"/>
    <property type="match status" value="1"/>
</dbReference>
<feature type="domain" description="Peptidase A1" evidence="5">
    <location>
        <begin position="1"/>
        <end position="236"/>
    </location>
</feature>
<keyword evidence="4" id="KW-0378">Hydrolase</keyword>
<evidence type="ECO:0000256" key="3">
    <source>
        <dbReference type="ARBA" id="ARBA00022750"/>
    </source>
</evidence>
<dbReference type="PROSITE" id="PS51767">
    <property type="entry name" value="PEPTIDASE_A1"/>
    <property type="match status" value="1"/>
</dbReference>
<dbReference type="Gene3D" id="2.40.70.10">
    <property type="entry name" value="Acid Proteases"/>
    <property type="match status" value="1"/>
</dbReference>
<evidence type="ECO:0000256" key="2">
    <source>
        <dbReference type="ARBA" id="ARBA00022670"/>
    </source>
</evidence>
<dbReference type="EMBL" id="JAAPAO010000282">
    <property type="protein sequence ID" value="KAF4664667.1"/>
    <property type="molecule type" value="Genomic_DNA"/>
</dbReference>
<keyword evidence="3" id="KW-0064">Aspartyl protease</keyword>
<dbReference type="AlphaFoldDB" id="A0A7J6LZF0"/>
<comment type="similarity">
    <text evidence="1">Belongs to the peptidase A1 family.</text>
</comment>
<comment type="caution">
    <text evidence="6">The sequence shown here is derived from an EMBL/GenBank/DDBJ whole genome shotgun (WGS) entry which is preliminary data.</text>
</comment>
<dbReference type="PANTHER" id="PTHR47966:SF51">
    <property type="entry name" value="BETA-SITE APP-CLEAVING ENZYME, ISOFORM A-RELATED"/>
    <property type="match status" value="1"/>
</dbReference>
<gene>
    <name evidence="6" type="primary">HEATR2</name>
    <name evidence="6" type="ORF">FOL47_005030</name>
</gene>
<name>A0A7J6LZF0_PERCH</name>
<dbReference type="Pfam" id="PF00026">
    <property type="entry name" value="Asp"/>
    <property type="match status" value="1"/>
</dbReference>
<dbReference type="OrthoDB" id="771136at2759"/>
<evidence type="ECO:0000256" key="1">
    <source>
        <dbReference type="ARBA" id="ARBA00007447"/>
    </source>
</evidence>
<reference evidence="6 7" key="1">
    <citation type="submission" date="2020-04" db="EMBL/GenBank/DDBJ databases">
        <title>Perkinsus chesapeaki whole genome sequence.</title>
        <authorList>
            <person name="Bogema D.R."/>
        </authorList>
    </citation>
    <scope>NUCLEOTIDE SEQUENCE [LARGE SCALE GENOMIC DNA]</scope>
    <source>
        <strain evidence="6">ATCC PRA-425</strain>
    </source>
</reference>
<sequence length="236" mass="25857">MLTCRAVESIMDLLACRPLMLKALSNSVFGYIVRSLFIHLDDSNMDLSKAVYSSLKKAAIAGGGAFDVEVDAAAEKSLQPDLVRSLLRSPVVDDTFAMYLKYPQTISSPSVGQLLLGDGDPSLYKKPIGFVEMTDEIEYKVSLNMMKVGEGVLTIGMNHEALLDTGSNYMYVPQLYINHLVNEITTQASTSAGRQVPINFDQSRKSWVFDCANFNYMPAIVFGFGPNGAVPLMFSP</sequence>